<protein>
    <submittedName>
        <fullName evidence="2">Uncharacterized protein</fullName>
    </submittedName>
</protein>
<gene>
    <name evidence="2" type="ORF">AWC27_06250</name>
</gene>
<evidence type="ECO:0000313" key="3">
    <source>
        <dbReference type="Proteomes" id="UP000193317"/>
    </source>
</evidence>
<sequence>MADDELDSLYWAPLDAFTAQRKRLAAGAKERGDVDTAQRISAARKPTTPAWIVNRLVLTHRDARQRLVDLGERLRAAHATMDGDQIRTLSVEQHGLINELVRDALDAAEVGQPSAAVRDDVTSTLQAAVADPEVADRLGRLTKAEHWSGFGGFGFGDGDGDGDGDMKPVTQADKPGKADRQLRELNAAVAAAQRAKADTDAVLSEREAERDAAARHRDEALAGLRQAERALKRSENSYDQAREASRSAAELLDEAKARLQRLNRR</sequence>
<evidence type="ECO:0000256" key="1">
    <source>
        <dbReference type="SAM" id="MobiDB-lite"/>
    </source>
</evidence>
<proteinExistence type="predicted"/>
<feature type="compositionally biased region" description="Basic and acidic residues" evidence="1">
    <location>
        <begin position="232"/>
        <end position="245"/>
    </location>
</feature>
<organism evidence="2 3">
    <name type="scientific">Mycobacterium szulgai</name>
    <dbReference type="NCBI Taxonomy" id="1787"/>
    <lineage>
        <taxon>Bacteria</taxon>
        <taxon>Bacillati</taxon>
        <taxon>Actinomycetota</taxon>
        <taxon>Actinomycetes</taxon>
        <taxon>Mycobacteriales</taxon>
        <taxon>Mycobacteriaceae</taxon>
        <taxon>Mycobacterium</taxon>
    </lineage>
</organism>
<dbReference type="EMBL" id="LQPW01000136">
    <property type="protein sequence ID" value="ORW95738.1"/>
    <property type="molecule type" value="Genomic_DNA"/>
</dbReference>
<dbReference type="RefSeq" id="WP_085671999.1">
    <property type="nucleotide sequence ID" value="NZ_JACKRU010000134.1"/>
</dbReference>
<accession>A0A1X2E636</accession>
<dbReference type="Proteomes" id="UP000193317">
    <property type="component" value="Unassembled WGS sequence"/>
</dbReference>
<reference evidence="2 3" key="1">
    <citation type="submission" date="2016-01" db="EMBL/GenBank/DDBJ databases">
        <title>The new phylogeny of the genus Mycobacterium.</title>
        <authorList>
            <person name="Tarcisio F."/>
            <person name="Conor M."/>
            <person name="Antonella G."/>
            <person name="Elisabetta G."/>
            <person name="Giulia F.S."/>
            <person name="Sara T."/>
            <person name="Anna F."/>
            <person name="Clotilde B."/>
            <person name="Roberto B."/>
            <person name="Veronica D.S."/>
            <person name="Fabio R."/>
            <person name="Monica P."/>
            <person name="Olivier J."/>
            <person name="Enrico T."/>
            <person name="Nicola S."/>
        </authorList>
    </citation>
    <scope>NUCLEOTIDE SEQUENCE [LARGE SCALE GENOMIC DNA]</scope>
    <source>
        <strain evidence="2 3">DSM 44166</strain>
    </source>
</reference>
<name>A0A1X2E636_MYCSZ</name>
<feature type="region of interest" description="Disordered" evidence="1">
    <location>
        <begin position="155"/>
        <end position="179"/>
    </location>
</feature>
<comment type="caution">
    <text evidence="2">The sequence shown here is derived from an EMBL/GenBank/DDBJ whole genome shotgun (WGS) entry which is preliminary data.</text>
</comment>
<evidence type="ECO:0000313" key="2">
    <source>
        <dbReference type="EMBL" id="ORW95738.1"/>
    </source>
</evidence>
<keyword evidence="3" id="KW-1185">Reference proteome</keyword>
<dbReference type="OrthoDB" id="3541690at2"/>
<feature type="region of interest" description="Disordered" evidence="1">
    <location>
        <begin position="196"/>
        <end position="217"/>
    </location>
</feature>
<dbReference type="AlphaFoldDB" id="A0A1X2E636"/>
<feature type="region of interest" description="Disordered" evidence="1">
    <location>
        <begin position="232"/>
        <end position="251"/>
    </location>
</feature>